<dbReference type="InterPro" id="IPR052051">
    <property type="entry name" value="TCR_complex_component"/>
</dbReference>
<feature type="chain" id="PRO_5044791030" description="Ig-like domain-containing protein" evidence="10">
    <location>
        <begin position="20"/>
        <end position="270"/>
    </location>
</feature>
<keyword evidence="3 10" id="KW-0732">Signal</keyword>
<feature type="compositionally biased region" description="Low complexity" evidence="8">
    <location>
        <begin position="199"/>
        <end position="222"/>
    </location>
</feature>
<reference evidence="12 13" key="1">
    <citation type="submission" date="2024-09" db="EMBL/GenBank/DDBJ databases">
        <title>A chromosome-level genome assembly of Gray's grenadier anchovy, Coilia grayii.</title>
        <authorList>
            <person name="Fu Z."/>
        </authorList>
    </citation>
    <scope>NUCLEOTIDE SEQUENCE [LARGE SCALE GENOMIC DNA]</scope>
    <source>
        <strain evidence="12">G4</strain>
        <tissue evidence="12">Muscle</tissue>
    </source>
</reference>
<keyword evidence="5 9" id="KW-0472">Membrane</keyword>
<evidence type="ECO:0000256" key="7">
    <source>
        <dbReference type="ARBA" id="ARBA00023180"/>
    </source>
</evidence>
<dbReference type="AlphaFoldDB" id="A0ABD1IY81"/>
<dbReference type="InterPro" id="IPR013783">
    <property type="entry name" value="Ig-like_fold"/>
</dbReference>
<feature type="transmembrane region" description="Helical" evidence="9">
    <location>
        <begin position="167"/>
        <end position="192"/>
    </location>
</feature>
<evidence type="ECO:0000313" key="13">
    <source>
        <dbReference type="Proteomes" id="UP001591681"/>
    </source>
</evidence>
<feature type="domain" description="Ig-like" evidence="11">
    <location>
        <begin position="20"/>
        <end position="111"/>
    </location>
</feature>
<organism evidence="12 13">
    <name type="scientific">Coilia grayii</name>
    <name type="common">Gray's grenadier anchovy</name>
    <dbReference type="NCBI Taxonomy" id="363190"/>
    <lineage>
        <taxon>Eukaryota</taxon>
        <taxon>Metazoa</taxon>
        <taxon>Chordata</taxon>
        <taxon>Craniata</taxon>
        <taxon>Vertebrata</taxon>
        <taxon>Euteleostomi</taxon>
        <taxon>Actinopterygii</taxon>
        <taxon>Neopterygii</taxon>
        <taxon>Teleostei</taxon>
        <taxon>Clupei</taxon>
        <taxon>Clupeiformes</taxon>
        <taxon>Clupeoidei</taxon>
        <taxon>Engraulidae</taxon>
        <taxon>Coilinae</taxon>
        <taxon>Coilia</taxon>
    </lineage>
</organism>
<dbReference type="PANTHER" id="PTHR19433:SF111">
    <property type="entry name" value="T CELL RECEPTOR ALPHA VARIABLE 4"/>
    <property type="match status" value="1"/>
</dbReference>
<dbReference type="GO" id="GO:0002376">
    <property type="term" value="P:immune system process"/>
    <property type="evidence" value="ECO:0007669"/>
    <property type="project" value="UniProtKB-KW"/>
</dbReference>
<name>A0ABD1IY81_9TELE</name>
<feature type="region of interest" description="Disordered" evidence="8">
    <location>
        <begin position="134"/>
        <end position="153"/>
    </location>
</feature>
<keyword evidence="4" id="KW-0391">Immunity</keyword>
<evidence type="ECO:0000256" key="8">
    <source>
        <dbReference type="SAM" id="MobiDB-lite"/>
    </source>
</evidence>
<comment type="subcellular location">
    <subcellularLocation>
        <location evidence="1">Cell membrane</location>
    </subcellularLocation>
</comment>
<feature type="signal peptide" evidence="10">
    <location>
        <begin position="1"/>
        <end position="19"/>
    </location>
</feature>
<evidence type="ECO:0000259" key="11">
    <source>
        <dbReference type="PROSITE" id="PS50835"/>
    </source>
</evidence>
<dbReference type="GO" id="GO:0005886">
    <property type="term" value="C:plasma membrane"/>
    <property type="evidence" value="ECO:0007669"/>
    <property type="project" value="UniProtKB-SubCell"/>
</dbReference>
<evidence type="ECO:0000256" key="9">
    <source>
        <dbReference type="SAM" id="Phobius"/>
    </source>
</evidence>
<keyword evidence="9" id="KW-1133">Transmembrane helix</keyword>
<keyword evidence="7" id="KW-0325">Glycoprotein</keyword>
<evidence type="ECO:0000256" key="1">
    <source>
        <dbReference type="ARBA" id="ARBA00004236"/>
    </source>
</evidence>
<protein>
    <recommendedName>
        <fullName evidence="11">Ig-like domain-containing protein</fullName>
    </recommendedName>
</protein>
<keyword evidence="9" id="KW-0812">Transmembrane</keyword>
<keyword evidence="2" id="KW-1003">Cell membrane</keyword>
<dbReference type="Gene3D" id="2.60.40.10">
    <property type="entry name" value="Immunoglobulins"/>
    <property type="match status" value="1"/>
</dbReference>
<accession>A0ABD1IY81</accession>
<evidence type="ECO:0000256" key="5">
    <source>
        <dbReference type="ARBA" id="ARBA00023136"/>
    </source>
</evidence>
<keyword evidence="6" id="KW-1015">Disulfide bond</keyword>
<evidence type="ECO:0000313" key="12">
    <source>
        <dbReference type="EMBL" id="KAL2078876.1"/>
    </source>
</evidence>
<evidence type="ECO:0000256" key="2">
    <source>
        <dbReference type="ARBA" id="ARBA00022475"/>
    </source>
</evidence>
<evidence type="ECO:0000256" key="10">
    <source>
        <dbReference type="SAM" id="SignalP"/>
    </source>
</evidence>
<dbReference type="EMBL" id="JBHFQA010000022">
    <property type="protein sequence ID" value="KAL2078876.1"/>
    <property type="molecule type" value="Genomic_DNA"/>
</dbReference>
<dbReference type="Pfam" id="PF07686">
    <property type="entry name" value="V-set"/>
    <property type="match status" value="1"/>
</dbReference>
<keyword evidence="13" id="KW-1185">Reference proteome</keyword>
<dbReference type="PANTHER" id="PTHR19433">
    <property type="entry name" value="T-CELL RECEPTOR ALPHA CHAIN V REGION-RELATED"/>
    <property type="match status" value="1"/>
</dbReference>
<dbReference type="InterPro" id="IPR003599">
    <property type="entry name" value="Ig_sub"/>
</dbReference>
<evidence type="ECO:0000256" key="3">
    <source>
        <dbReference type="ARBA" id="ARBA00022729"/>
    </source>
</evidence>
<sequence>MARLWGLLLYSSLCGSLLGGKITQTPPFISARAGDDVRLTCLHPHDVTFTFLWMKQAVGERPMSIASYYASMVTYDNDFDKSGRFKVEGGTTSLNLTISKTRPTDSFTYYCGSVFYAKLDFGGGTVVVITDKEHGQPAVTEQPDSLSPPSGGNGTRMCVEGDCCEPIMLLAVSSVATLLLVMSLLGNVALCLRTSKSRSASQSGQSSSDESRSASQSASETSPADRTQDRNDVTYTTVQLSVSQRGSHQRDRHTHPQHTLYSPVRCQNRK</sequence>
<feature type="compositionally biased region" description="Polar residues" evidence="8">
    <location>
        <begin position="233"/>
        <end position="246"/>
    </location>
</feature>
<dbReference type="InterPro" id="IPR007110">
    <property type="entry name" value="Ig-like_dom"/>
</dbReference>
<dbReference type="SMART" id="SM00409">
    <property type="entry name" value="IG"/>
    <property type="match status" value="1"/>
</dbReference>
<dbReference type="SUPFAM" id="SSF48726">
    <property type="entry name" value="Immunoglobulin"/>
    <property type="match status" value="1"/>
</dbReference>
<evidence type="ECO:0000256" key="6">
    <source>
        <dbReference type="ARBA" id="ARBA00023157"/>
    </source>
</evidence>
<proteinExistence type="predicted"/>
<dbReference type="InterPro" id="IPR036179">
    <property type="entry name" value="Ig-like_dom_sf"/>
</dbReference>
<dbReference type="InterPro" id="IPR013106">
    <property type="entry name" value="Ig_V-set"/>
</dbReference>
<evidence type="ECO:0000256" key="4">
    <source>
        <dbReference type="ARBA" id="ARBA00022859"/>
    </source>
</evidence>
<feature type="region of interest" description="Disordered" evidence="8">
    <location>
        <begin position="199"/>
        <end position="270"/>
    </location>
</feature>
<gene>
    <name evidence="12" type="ORF">ACEWY4_024620</name>
</gene>
<comment type="caution">
    <text evidence="12">The sequence shown here is derived from an EMBL/GenBank/DDBJ whole genome shotgun (WGS) entry which is preliminary data.</text>
</comment>
<dbReference type="Proteomes" id="UP001591681">
    <property type="component" value="Unassembled WGS sequence"/>
</dbReference>
<dbReference type="PROSITE" id="PS50835">
    <property type="entry name" value="IG_LIKE"/>
    <property type="match status" value="1"/>
</dbReference>